<dbReference type="Proteomes" id="UP000812270">
    <property type="component" value="Unassembled WGS sequence"/>
</dbReference>
<reference evidence="3" key="1">
    <citation type="submission" date="2021-06" db="EMBL/GenBank/DDBJ databases">
        <authorList>
            <person name="Huq M.A."/>
        </authorList>
    </citation>
    <scope>NUCLEOTIDE SEQUENCE</scope>
    <source>
        <strain evidence="3">MAH-26</strain>
    </source>
</reference>
<dbReference type="RefSeq" id="WP_217795218.1">
    <property type="nucleotide sequence ID" value="NZ_JAHSPG010000018.1"/>
</dbReference>
<dbReference type="EMBL" id="JAHSPG010000018">
    <property type="protein sequence ID" value="MBV4360643.1"/>
    <property type="molecule type" value="Genomic_DNA"/>
</dbReference>
<accession>A0A9E2SFM2</accession>
<dbReference type="InterPro" id="IPR022409">
    <property type="entry name" value="PKD/Chitinase_dom"/>
</dbReference>
<dbReference type="PROSITE" id="PS50093">
    <property type="entry name" value="PKD"/>
    <property type="match status" value="2"/>
</dbReference>
<keyword evidence="1" id="KW-0812">Transmembrane</keyword>
<comment type="caution">
    <text evidence="3">The sequence shown here is derived from an EMBL/GenBank/DDBJ whole genome shotgun (WGS) entry which is preliminary data.</text>
</comment>
<sequence length="1178" mass="127399">MADTHGFEVVAELRESSLKELLKAAWKSGGDDSNEGVIPEQITIPGPSVPSTTTFGPYQISSGMVQIPQDQLDLSMDVPIDGVRVKLGTIIHVEIANPPIDSAKLFDMTADVFVRTPIRGINNDEIVADFTAMPSDGVTVNITSGDPIGPITNAAIEEFVHKKYADNSIPHVIDPVPISFLVFSMKARVDFYDDVNNPSQKITIQKPDATHVKVLIPCHLRFYDITGSMYGQSLHTPMGVNGVAVMTADFTQTDSNIFVKTSTATVELTNITAASGEEGTNYTYNKSIASIAGQDLDALIKAGFATGAATQLKSFGDISVDIPTLDAIEGFIENTIKAELQRRKQMQIWKVQDLSGTDTTISNVTPKALSDAMAICINDMGGANSGAITNFIPSGNDFAIATAAQKVQTEFNKQRDQMYPELKDGHSHTFDEKIKGKTVRLNDLGLDLDDGYLDVHGDVTIVDAIADSIDVDAGFHQKVKLHWEDSSDGGQMLKHDLDGDPDVSMGAAAWILSALIGFLTLGIVGVIIAVIIMAVVESVASEIGGSVAKDESGKVTSIGAWPDKLDKIGNVSARFQNPVIIQTTGLVFAGNMIIKSTYALTSLDMARSHGPYFTVGNNPVHFNGGAVQTFSSAQWNLGNGAVQSVRSLDYRYGKSGVYVSHVQIKVNEDGGLTSKHYTTVKVQNVAPVVTFDKPNVQISEGQEVELKASFTDDNWLDKHVAWFDFGDNSSPADGTVTETNNEPQGQGEISVKHAWCDNGFYTVTLFVKDDAGGMGQATMVVEVINVPPKIIAPKRLCVIRYQPVRLEVMFTDPGWCDTHVATWDTGDGTIKMSTIKENHHAPELVGIASVSHIYTCLGNYIAKVTVTDDDGGEDAAIIIVSVVELGNASFENGFRYRVGDDKRQQQLQMVANEWQPFAQSILLLNETSGNAASDSGTLQVEFDADEFICRNGQRSQAVKLGGSGLAGIRQTICVNCYWDYEFTAYYHLPIGNNAKCVIGIDASGGTDASSSDIQWVEALPVQEWVHASVRVTAKSNKITCFVGVLQSDGVATIYIDKCALFMIQPLHSALLERRKQQDESCPVDRVETHDFNKLDERMKSAVIQLSPYVEKYTSTMEGVRFTNTENPAPRFALNKETGLKLAQTLVKGVANISGNIAKGAVSGFVDTIISSFKKGQKG</sequence>
<evidence type="ECO:0000256" key="1">
    <source>
        <dbReference type="SAM" id="Phobius"/>
    </source>
</evidence>
<dbReference type="AlphaFoldDB" id="A0A9E2SFM2"/>
<dbReference type="Pfam" id="PF18911">
    <property type="entry name" value="PKD_4"/>
    <property type="match status" value="2"/>
</dbReference>
<gene>
    <name evidence="3" type="ORF">KTO63_25990</name>
</gene>
<name>A0A9E2SFM2_9BACT</name>
<feature type="domain" description="PKD" evidence="2">
    <location>
        <begin position="822"/>
        <end position="882"/>
    </location>
</feature>
<keyword evidence="1" id="KW-0472">Membrane</keyword>
<dbReference type="CDD" id="cd00146">
    <property type="entry name" value="PKD"/>
    <property type="match status" value="1"/>
</dbReference>
<evidence type="ECO:0000313" key="4">
    <source>
        <dbReference type="Proteomes" id="UP000812270"/>
    </source>
</evidence>
<feature type="transmembrane region" description="Helical" evidence="1">
    <location>
        <begin position="510"/>
        <end position="536"/>
    </location>
</feature>
<dbReference type="InterPro" id="IPR000601">
    <property type="entry name" value="PKD_dom"/>
</dbReference>
<keyword evidence="4" id="KW-1185">Reference proteome</keyword>
<evidence type="ECO:0000313" key="3">
    <source>
        <dbReference type="EMBL" id="MBV4360643.1"/>
    </source>
</evidence>
<keyword evidence="1" id="KW-1133">Transmembrane helix</keyword>
<protein>
    <submittedName>
        <fullName evidence="3">PKD domain-containing protein</fullName>
    </submittedName>
</protein>
<feature type="domain" description="PKD" evidence="2">
    <location>
        <begin position="723"/>
        <end position="783"/>
    </location>
</feature>
<organism evidence="3 4">
    <name type="scientific">Pinibacter aurantiacus</name>
    <dbReference type="NCBI Taxonomy" id="2851599"/>
    <lineage>
        <taxon>Bacteria</taxon>
        <taxon>Pseudomonadati</taxon>
        <taxon>Bacteroidota</taxon>
        <taxon>Chitinophagia</taxon>
        <taxon>Chitinophagales</taxon>
        <taxon>Chitinophagaceae</taxon>
        <taxon>Pinibacter</taxon>
    </lineage>
</organism>
<evidence type="ECO:0000259" key="2">
    <source>
        <dbReference type="PROSITE" id="PS50093"/>
    </source>
</evidence>
<proteinExistence type="predicted"/>
<dbReference type="SMART" id="SM00089">
    <property type="entry name" value="PKD"/>
    <property type="match status" value="3"/>
</dbReference>